<evidence type="ECO:0000256" key="3">
    <source>
        <dbReference type="ARBA" id="ARBA00022801"/>
    </source>
</evidence>
<feature type="domain" description="NlpC/P60" evidence="7">
    <location>
        <begin position="32"/>
        <end position="155"/>
    </location>
</feature>
<feature type="signal peptide" evidence="6">
    <location>
        <begin position="1"/>
        <end position="30"/>
    </location>
</feature>
<evidence type="ECO:0000256" key="2">
    <source>
        <dbReference type="ARBA" id="ARBA00022670"/>
    </source>
</evidence>
<evidence type="ECO:0000256" key="4">
    <source>
        <dbReference type="ARBA" id="ARBA00022807"/>
    </source>
</evidence>
<dbReference type="GO" id="GO:0006508">
    <property type="term" value="P:proteolysis"/>
    <property type="evidence" value="ECO:0007669"/>
    <property type="project" value="UniProtKB-KW"/>
</dbReference>
<evidence type="ECO:0000256" key="6">
    <source>
        <dbReference type="SAM" id="SignalP"/>
    </source>
</evidence>
<evidence type="ECO:0000259" key="7">
    <source>
        <dbReference type="PROSITE" id="PS51935"/>
    </source>
</evidence>
<gene>
    <name evidence="8" type="ORF">FDG2_5275</name>
</gene>
<reference evidence="9" key="1">
    <citation type="submission" date="2016-02" db="EMBL/GenBank/DDBJ databases">
        <authorList>
            <person name="Wibberg D."/>
        </authorList>
    </citation>
    <scope>NUCLEOTIDE SEQUENCE [LARGE SCALE GENOMIC DNA]</scope>
</reference>
<dbReference type="InterPro" id="IPR023346">
    <property type="entry name" value="Lysozyme-like_dom_sf"/>
</dbReference>
<accession>A0A1C3PBX4</accession>
<keyword evidence="9" id="KW-1185">Reference proteome</keyword>
<dbReference type="GO" id="GO:0008234">
    <property type="term" value="F:cysteine-type peptidase activity"/>
    <property type="evidence" value="ECO:0007669"/>
    <property type="project" value="UniProtKB-KW"/>
</dbReference>
<sequence length="686" mass="72951">MRRLLIRIRAALGLAAAAVGALTTVTPAHATPPDVAPVLAFMRAQVGKPYMWAANGPDSWDCSSLVQAAYRTIGVTLPRITTEQVDAGTRVALADVQPGDLLFTVGPPPQPGHVGMYVGAGQVIEAKGVRWGVVVTPLTAWTDVLATVRPDRSFTIADLITRAAAREGLPRALLHAQINQESGFNPRAGSTAGAQGIAQFLPGTWASVGVDGDGDGKKDVWDPADAIPAMAKHMAALIRANDGDVGRALAGYNAGQGAVEKYDGIPPYRETQNYVRSIEAASGVSGRIELPDPAPLPERVVQAAAREVVRTVTPPSLPDSPQDAVHDLAVGLLAVIAAAGLLARFAPQLQALVRRAATPPRRSGQVTAGYAARAVSAAAVRGGVRRVEGFRAARRPNRFHRTTFPSPQVSRRPEGWVAPSRPLRRPAPSPSRRGAVAGAPQPHRNHRNAARLRWLRWPFATAMRWGSRAATRRMRRVFTAAMRWLRWPITAHLAAAADRTPGTANPAPTAPPTAPQPPQPAPQAVPAPRTPSAAAVRLPTPQRPPHPLPVPVPQGRGLVIQNRAPIDINPFDYLTDPGFARLLRVSDALEQLNYSSGETIVALVVYLDQLTTALAEGGDRSADEIAARKFDTNVVKEMREAAAKVGEAADHYRMAAKQLIDKHPDLFALRVSKDAGPIGYGTAVSA</sequence>
<dbReference type="Gene3D" id="3.90.1720.10">
    <property type="entry name" value="endopeptidase domain like (from Nostoc punctiforme)"/>
    <property type="match status" value="1"/>
</dbReference>
<feature type="compositionally biased region" description="Pro residues" evidence="5">
    <location>
        <begin position="508"/>
        <end position="529"/>
    </location>
</feature>
<dbReference type="InterPro" id="IPR038765">
    <property type="entry name" value="Papain-like_cys_pep_sf"/>
</dbReference>
<dbReference type="Pfam" id="PF01464">
    <property type="entry name" value="SLT"/>
    <property type="match status" value="1"/>
</dbReference>
<evidence type="ECO:0000256" key="5">
    <source>
        <dbReference type="SAM" id="MobiDB-lite"/>
    </source>
</evidence>
<feature type="compositionally biased region" description="Pro residues" evidence="5">
    <location>
        <begin position="541"/>
        <end position="550"/>
    </location>
</feature>
<dbReference type="PROSITE" id="PS51935">
    <property type="entry name" value="NLPC_P60"/>
    <property type="match status" value="1"/>
</dbReference>
<organism evidence="8 9">
    <name type="scientific">Candidatus Protofrankia californiensis</name>
    <dbReference type="NCBI Taxonomy" id="1839754"/>
    <lineage>
        <taxon>Bacteria</taxon>
        <taxon>Bacillati</taxon>
        <taxon>Actinomycetota</taxon>
        <taxon>Actinomycetes</taxon>
        <taxon>Frankiales</taxon>
        <taxon>Frankiaceae</taxon>
        <taxon>Protofrankia</taxon>
    </lineage>
</organism>
<dbReference type="Proteomes" id="UP000199013">
    <property type="component" value="Unassembled WGS sequence"/>
</dbReference>
<keyword evidence="3" id="KW-0378">Hydrolase</keyword>
<dbReference type="Pfam" id="PF00877">
    <property type="entry name" value="NLPC_P60"/>
    <property type="match status" value="1"/>
</dbReference>
<keyword evidence="4" id="KW-0788">Thiol protease</keyword>
<dbReference type="EMBL" id="FLUV01002205">
    <property type="protein sequence ID" value="SBW27323.1"/>
    <property type="molecule type" value="Genomic_DNA"/>
</dbReference>
<evidence type="ECO:0000256" key="1">
    <source>
        <dbReference type="ARBA" id="ARBA00007074"/>
    </source>
</evidence>
<dbReference type="SUPFAM" id="SSF54001">
    <property type="entry name" value="Cysteine proteinases"/>
    <property type="match status" value="1"/>
</dbReference>
<dbReference type="Gene3D" id="1.10.530.10">
    <property type="match status" value="1"/>
</dbReference>
<dbReference type="AlphaFoldDB" id="A0A1C3PBX4"/>
<comment type="similarity">
    <text evidence="1">Belongs to the peptidase C40 family.</text>
</comment>
<dbReference type="InterPro" id="IPR008258">
    <property type="entry name" value="Transglycosylase_SLT_dom_1"/>
</dbReference>
<feature type="region of interest" description="Disordered" evidence="5">
    <location>
        <begin position="499"/>
        <end position="550"/>
    </location>
</feature>
<dbReference type="PANTHER" id="PTHR47359:SF3">
    <property type="entry name" value="NLP_P60 DOMAIN-CONTAINING PROTEIN-RELATED"/>
    <property type="match status" value="1"/>
</dbReference>
<evidence type="ECO:0000313" key="9">
    <source>
        <dbReference type="Proteomes" id="UP000199013"/>
    </source>
</evidence>
<feature type="chain" id="PRO_5008679783" description="NlpC/P60 domain-containing protein" evidence="6">
    <location>
        <begin position="31"/>
        <end position="686"/>
    </location>
</feature>
<evidence type="ECO:0000313" key="8">
    <source>
        <dbReference type="EMBL" id="SBW27323.1"/>
    </source>
</evidence>
<keyword evidence="6" id="KW-0732">Signal</keyword>
<name>A0A1C3PBX4_9ACTN</name>
<dbReference type="SUPFAM" id="SSF53955">
    <property type="entry name" value="Lysozyme-like"/>
    <property type="match status" value="1"/>
</dbReference>
<feature type="region of interest" description="Disordered" evidence="5">
    <location>
        <begin position="398"/>
        <end position="447"/>
    </location>
</feature>
<dbReference type="PANTHER" id="PTHR47359">
    <property type="entry name" value="PEPTIDOGLYCAN DL-ENDOPEPTIDASE CWLO"/>
    <property type="match status" value="1"/>
</dbReference>
<proteinExistence type="inferred from homology"/>
<dbReference type="InterPro" id="IPR051794">
    <property type="entry name" value="PG_Endopeptidase_C40"/>
</dbReference>
<protein>
    <recommendedName>
        <fullName evidence="7">NlpC/P60 domain-containing protein</fullName>
    </recommendedName>
</protein>
<dbReference type="InterPro" id="IPR000064">
    <property type="entry name" value="NLP_P60_dom"/>
</dbReference>
<keyword evidence="2" id="KW-0645">Protease</keyword>
<dbReference type="CDD" id="cd00254">
    <property type="entry name" value="LT-like"/>
    <property type="match status" value="1"/>
</dbReference>